<reference evidence="3 5" key="2">
    <citation type="submission" date="2023-11" db="EMBL/GenBank/DDBJ databases">
        <title>MicrobeMod: A computational toolkit for identifying prokaryotic methylation and restriction-modification with nanopore sequencing.</title>
        <authorList>
            <person name="Crits-Christoph A."/>
            <person name="Kang S.C."/>
            <person name="Lee H."/>
            <person name="Ostrov N."/>
        </authorList>
    </citation>
    <scope>NUCLEOTIDE SEQUENCE [LARGE SCALE GENOMIC DNA]</scope>
    <source>
        <strain evidence="3 5">ATCC 23090</strain>
    </source>
</reference>
<dbReference type="EMBL" id="FPIZ01000029">
    <property type="protein sequence ID" value="SFW86609.1"/>
    <property type="molecule type" value="Genomic_DNA"/>
</dbReference>
<proteinExistence type="predicted"/>
<protein>
    <submittedName>
        <fullName evidence="2">DNA-binding transcriptional regulator, MarR family</fullName>
    </submittedName>
    <submittedName>
        <fullName evidence="3">MarR family transcriptional regulator</fullName>
    </submittedName>
</protein>
<sequence>MTNISPSLKLILNLSKAHVILSRRLETRLSGHGIGYTDFAILLILHEAPGQKLRRVDLAEKIGFTASGVTRMLIPLEKIGLVQREAYERDARVSYVGLTDIGKQIFGEALSAAEVVAQDIFSTDTITPAKAKKLDAFSDMLTELGGNII</sequence>
<dbReference type="Gene3D" id="1.10.10.10">
    <property type="entry name" value="Winged helix-like DNA-binding domain superfamily/Winged helix DNA-binding domain"/>
    <property type="match status" value="1"/>
</dbReference>
<dbReference type="PROSITE" id="PS50995">
    <property type="entry name" value="HTH_MARR_2"/>
    <property type="match status" value="1"/>
</dbReference>
<dbReference type="EMBL" id="CP140154">
    <property type="protein sequence ID" value="WQG86825.1"/>
    <property type="molecule type" value="Genomic_DNA"/>
</dbReference>
<dbReference type="InterPro" id="IPR000835">
    <property type="entry name" value="HTH_MarR-typ"/>
</dbReference>
<dbReference type="Proteomes" id="UP000183788">
    <property type="component" value="Unassembled WGS sequence"/>
</dbReference>
<evidence type="ECO:0000313" key="4">
    <source>
        <dbReference type="Proteomes" id="UP000183788"/>
    </source>
</evidence>
<dbReference type="STRING" id="1004.SAMN05661012_05927"/>
<dbReference type="Proteomes" id="UP001326715">
    <property type="component" value="Chromosome"/>
</dbReference>
<evidence type="ECO:0000313" key="2">
    <source>
        <dbReference type="EMBL" id="SFW86609.1"/>
    </source>
</evidence>
<feature type="domain" description="HTH marR-type" evidence="1">
    <location>
        <begin position="1"/>
        <end position="146"/>
    </location>
</feature>
<dbReference type="GO" id="GO:0006950">
    <property type="term" value="P:response to stress"/>
    <property type="evidence" value="ECO:0007669"/>
    <property type="project" value="TreeGrafter"/>
</dbReference>
<dbReference type="OrthoDB" id="5295456at2"/>
<dbReference type="SMART" id="SM00347">
    <property type="entry name" value="HTH_MARR"/>
    <property type="match status" value="1"/>
</dbReference>
<dbReference type="PANTHER" id="PTHR33164">
    <property type="entry name" value="TRANSCRIPTIONAL REGULATOR, MARR FAMILY"/>
    <property type="match status" value="1"/>
</dbReference>
<dbReference type="GO" id="GO:0003677">
    <property type="term" value="F:DNA binding"/>
    <property type="evidence" value="ECO:0007669"/>
    <property type="project" value="UniProtKB-KW"/>
</dbReference>
<dbReference type="Pfam" id="PF01047">
    <property type="entry name" value="MarR"/>
    <property type="match status" value="1"/>
</dbReference>
<keyword evidence="5" id="KW-1185">Reference proteome</keyword>
<dbReference type="AlphaFoldDB" id="A0A1K1SQL5"/>
<evidence type="ECO:0000313" key="3">
    <source>
        <dbReference type="EMBL" id="WQG86825.1"/>
    </source>
</evidence>
<dbReference type="InterPro" id="IPR036390">
    <property type="entry name" value="WH_DNA-bd_sf"/>
</dbReference>
<dbReference type="InterPro" id="IPR039422">
    <property type="entry name" value="MarR/SlyA-like"/>
</dbReference>
<accession>A0A1K1SQL5</accession>
<evidence type="ECO:0000259" key="1">
    <source>
        <dbReference type="PROSITE" id="PS50995"/>
    </source>
</evidence>
<dbReference type="RefSeq" id="WP_072365383.1">
    <property type="nucleotide sequence ID" value="NZ_CBHWAX010000074.1"/>
</dbReference>
<dbReference type="PANTHER" id="PTHR33164:SF43">
    <property type="entry name" value="HTH-TYPE TRANSCRIPTIONAL REPRESSOR YETL"/>
    <property type="match status" value="1"/>
</dbReference>
<dbReference type="PRINTS" id="PR00598">
    <property type="entry name" value="HTHMARR"/>
</dbReference>
<evidence type="ECO:0000313" key="5">
    <source>
        <dbReference type="Proteomes" id="UP001326715"/>
    </source>
</evidence>
<dbReference type="GO" id="GO:0003700">
    <property type="term" value="F:DNA-binding transcription factor activity"/>
    <property type="evidence" value="ECO:0007669"/>
    <property type="project" value="InterPro"/>
</dbReference>
<reference evidence="2 4" key="1">
    <citation type="submission" date="2016-11" db="EMBL/GenBank/DDBJ databases">
        <authorList>
            <person name="Jaros S."/>
            <person name="Januszkiewicz K."/>
            <person name="Wedrychowicz H."/>
        </authorList>
    </citation>
    <scope>NUCLEOTIDE SEQUENCE [LARGE SCALE GENOMIC DNA]</scope>
    <source>
        <strain evidence="2 4">DSM 784</strain>
    </source>
</reference>
<organism evidence="2 4">
    <name type="scientific">Chitinophaga sancti</name>
    <dbReference type="NCBI Taxonomy" id="1004"/>
    <lineage>
        <taxon>Bacteria</taxon>
        <taxon>Pseudomonadati</taxon>
        <taxon>Bacteroidota</taxon>
        <taxon>Chitinophagia</taxon>
        <taxon>Chitinophagales</taxon>
        <taxon>Chitinophagaceae</taxon>
        <taxon>Chitinophaga</taxon>
    </lineage>
</organism>
<name>A0A1K1SQL5_9BACT</name>
<dbReference type="InterPro" id="IPR036388">
    <property type="entry name" value="WH-like_DNA-bd_sf"/>
</dbReference>
<dbReference type="SUPFAM" id="SSF46785">
    <property type="entry name" value="Winged helix' DNA-binding domain"/>
    <property type="match status" value="1"/>
</dbReference>
<keyword evidence="2" id="KW-0238">DNA-binding</keyword>
<gene>
    <name evidence="2" type="ORF">SAMN05661012_05927</name>
    <name evidence="3" type="ORF">SR876_18055</name>
</gene>